<feature type="region of interest" description="Disordered" evidence="1">
    <location>
        <begin position="102"/>
        <end position="138"/>
    </location>
</feature>
<reference evidence="2 3" key="1">
    <citation type="submission" date="2024-02" db="EMBL/GenBank/DDBJ databases">
        <authorList>
            <person name="Vignale AGUSTIN F."/>
            <person name="Sosa J E."/>
            <person name="Modenutti C."/>
        </authorList>
    </citation>
    <scope>NUCLEOTIDE SEQUENCE [LARGE SCALE GENOMIC DNA]</scope>
</reference>
<feature type="compositionally biased region" description="Basic and acidic residues" evidence="1">
    <location>
        <begin position="122"/>
        <end position="132"/>
    </location>
</feature>
<feature type="compositionally biased region" description="Polar residues" evidence="1">
    <location>
        <begin position="202"/>
        <end position="227"/>
    </location>
</feature>
<comment type="caution">
    <text evidence="2">The sequence shown here is derived from an EMBL/GenBank/DDBJ whole genome shotgun (WGS) entry which is preliminary data.</text>
</comment>
<dbReference type="Proteomes" id="UP001642360">
    <property type="component" value="Unassembled WGS sequence"/>
</dbReference>
<organism evidence="2 3">
    <name type="scientific">Ilex paraguariensis</name>
    <name type="common">yerba mate</name>
    <dbReference type="NCBI Taxonomy" id="185542"/>
    <lineage>
        <taxon>Eukaryota</taxon>
        <taxon>Viridiplantae</taxon>
        <taxon>Streptophyta</taxon>
        <taxon>Embryophyta</taxon>
        <taxon>Tracheophyta</taxon>
        <taxon>Spermatophyta</taxon>
        <taxon>Magnoliopsida</taxon>
        <taxon>eudicotyledons</taxon>
        <taxon>Gunneridae</taxon>
        <taxon>Pentapetalae</taxon>
        <taxon>asterids</taxon>
        <taxon>campanulids</taxon>
        <taxon>Aquifoliales</taxon>
        <taxon>Aquifoliaceae</taxon>
        <taxon>Ilex</taxon>
    </lineage>
</organism>
<feature type="compositionally biased region" description="Polar residues" evidence="1">
    <location>
        <begin position="175"/>
        <end position="193"/>
    </location>
</feature>
<protein>
    <submittedName>
        <fullName evidence="2">Uncharacterized protein</fullName>
    </submittedName>
</protein>
<gene>
    <name evidence="2" type="ORF">ILEXP_LOCUS757</name>
</gene>
<feature type="region of interest" description="Disordered" evidence="1">
    <location>
        <begin position="151"/>
        <end position="261"/>
    </location>
</feature>
<dbReference type="AlphaFoldDB" id="A0ABC8QME7"/>
<evidence type="ECO:0000256" key="1">
    <source>
        <dbReference type="SAM" id="MobiDB-lite"/>
    </source>
</evidence>
<proteinExistence type="predicted"/>
<accession>A0ABC8QME7</accession>
<feature type="compositionally biased region" description="Basic and acidic residues" evidence="1">
    <location>
        <begin position="103"/>
        <end position="114"/>
    </location>
</feature>
<keyword evidence="3" id="KW-1185">Reference proteome</keyword>
<name>A0ABC8QME7_9AQUA</name>
<sequence>MFNSLYPNIVVDVYIEHRSLFDVFDEEGVGNDVDIGIRHCAIIEEINDEDLNGLQESQVTTIYSTRNNKQPYLLELIKVIDKEVDINREEVNECAEDTSNVDRFNDNFGVDRENGSVGNGVQKEKSADHGDVENDGVEFDYAPSNELLSIDGSLLDEDSNNRRMSKHPEFRAERTNPSFGADQSSGTSPSSVQRAAKRIGNRSGNTASAQRARNRSENTATKENVANASVRVGKGVQLHKREKLQARSHIAGAGARVRARE</sequence>
<dbReference type="EMBL" id="CAUOFW020000214">
    <property type="protein sequence ID" value="CAK9133833.1"/>
    <property type="molecule type" value="Genomic_DNA"/>
</dbReference>
<evidence type="ECO:0000313" key="2">
    <source>
        <dbReference type="EMBL" id="CAK9133833.1"/>
    </source>
</evidence>
<evidence type="ECO:0000313" key="3">
    <source>
        <dbReference type="Proteomes" id="UP001642360"/>
    </source>
</evidence>